<name>A0A1E1KVU1_9HELO</name>
<dbReference type="Proteomes" id="UP000178912">
    <property type="component" value="Unassembled WGS sequence"/>
</dbReference>
<dbReference type="OrthoDB" id="3515818at2759"/>
<evidence type="ECO:0000256" key="1">
    <source>
        <dbReference type="SAM" id="MobiDB-lite"/>
    </source>
</evidence>
<proteinExistence type="predicted"/>
<feature type="compositionally biased region" description="Basic and acidic residues" evidence="1">
    <location>
        <begin position="233"/>
        <end position="247"/>
    </location>
</feature>
<feature type="region of interest" description="Disordered" evidence="1">
    <location>
        <begin position="233"/>
        <end position="255"/>
    </location>
</feature>
<evidence type="ECO:0000313" key="3">
    <source>
        <dbReference type="Proteomes" id="UP000178912"/>
    </source>
</evidence>
<dbReference type="AlphaFoldDB" id="A0A1E1KVU1"/>
<sequence length="486" mass="53753">MASKSIDEVSPSSEPGTPTPTQCSHPRSRSATMIPYMSRPVSKEVADSRVSSPGSRPLSPFPYFSSEEAAALQAEDDNLRLEVPSVPVRPISPFPNLPYVTDAASLQLAVSKYPDRIFDSIQNLVHERDALRNGLIITNNELKSVADDLANTRVDHKAARHRYEELFRVASAKQVILWKYIESLHSQLAVLNRQPDSNVGAGNGLGLYMGVRGGAGMGVAMEKWISEGVDCDRASRNGEEGSEKGTEHSFWSTDGSLGTRSLDPSAVSADLGKHIFIPHIESPQKFQQRSPTKAHNDETSPVSSIYYAVQDPFRNRPQPQWGPQPMVFPAISQQAHMPPHSLMAPLSPRWYGICPHSLAECSPCPLGVNCQFVPLCPRYNAYSGDGCVSFNKGGKTACRFAHEYRFCEDVIANKKGGCVWEQNMGKAVAKMPPGKKGEAWHMRMRVHRSQIHDAEWDSRVLLLSMREAHARGIFNGQQMTRGRTLY</sequence>
<feature type="region of interest" description="Disordered" evidence="1">
    <location>
        <begin position="1"/>
        <end position="58"/>
    </location>
</feature>
<organism evidence="2 3">
    <name type="scientific">Rhynchosporium agropyri</name>
    <dbReference type="NCBI Taxonomy" id="914238"/>
    <lineage>
        <taxon>Eukaryota</taxon>
        <taxon>Fungi</taxon>
        <taxon>Dikarya</taxon>
        <taxon>Ascomycota</taxon>
        <taxon>Pezizomycotina</taxon>
        <taxon>Leotiomycetes</taxon>
        <taxon>Helotiales</taxon>
        <taxon>Ploettnerulaceae</taxon>
        <taxon>Rhynchosporium</taxon>
    </lineage>
</organism>
<reference evidence="3" key="1">
    <citation type="submission" date="2016-03" db="EMBL/GenBank/DDBJ databases">
        <authorList>
            <person name="Guldener U."/>
        </authorList>
    </citation>
    <scope>NUCLEOTIDE SEQUENCE [LARGE SCALE GENOMIC DNA]</scope>
    <source>
        <strain evidence="3">04CH-RAC-A.6.1</strain>
    </source>
</reference>
<dbReference type="EMBL" id="FJUX01000055">
    <property type="protein sequence ID" value="CZT02285.1"/>
    <property type="molecule type" value="Genomic_DNA"/>
</dbReference>
<feature type="compositionally biased region" description="Low complexity" evidence="1">
    <location>
        <begin position="10"/>
        <end position="21"/>
    </location>
</feature>
<feature type="compositionally biased region" description="Polar residues" evidence="1">
    <location>
        <begin position="22"/>
        <end position="31"/>
    </location>
</feature>
<keyword evidence="3" id="KW-1185">Reference proteome</keyword>
<evidence type="ECO:0000313" key="2">
    <source>
        <dbReference type="EMBL" id="CZT02285.1"/>
    </source>
</evidence>
<gene>
    <name evidence="2" type="ORF">RAG0_09517</name>
</gene>
<protein>
    <submittedName>
        <fullName evidence="2">Uncharacterized protein</fullName>
    </submittedName>
</protein>
<accession>A0A1E1KVU1</accession>